<proteinExistence type="predicted"/>
<evidence type="ECO:0000313" key="1">
    <source>
        <dbReference type="EMBL" id="KAL3603412.1"/>
    </source>
</evidence>
<dbReference type="EMBL" id="RCHU02000002">
    <property type="protein sequence ID" value="KAL3603412.1"/>
    <property type="molecule type" value="Genomic_DNA"/>
</dbReference>
<comment type="caution">
    <text evidence="1">The sequence shown here is derived from an EMBL/GenBank/DDBJ whole genome shotgun (WGS) entry which is preliminary data.</text>
</comment>
<gene>
    <name evidence="1" type="ORF">D5086_004271</name>
</gene>
<accession>A0ACC4CQA5</accession>
<evidence type="ECO:0000313" key="2">
    <source>
        <dbReference type="Proteomes" id="UP000309997"/>
    </source>
</evidence>
<organism evidence="1 2">
    <name type="scientific">Populus alba</name>
    <name type="common">White poplar</name>
    <dbReference type="NCBI Taxonomy" id="43335"/>
    <lineage>
        <taxon>Eukaryota</taxon>
        <taxon>Viridiplantae</taxon>
        <taxon>Streptophyta</taxon>
        <taxon>Embryophyta</taxon>
        <taxon>Tracheophyta</taxon>
        <taxon>Spermatophyta</taxon>
        <taxon>Magnoliopsida</taxon>
        <taxon>eudicotyledons</taxon>
        <taxon>Gunneridae</taxon>
        <taxon>Pentapetalae</taxon>
        <taxon>rosids</taxon>
        <taxon>fabids</taxon>
        <taxon>Malpighiales</taxon>
        <taxon>Salicaceae</taxon>
        <taxon>Saliceae</taxon>
        <taxon>Populus</taxon>
    </lineage>
</organism>
<dbReference type="Proteomes" id="UP000309997">
    <property type="component" value="Unassembled WGS sequence"/>
</dbReference>
<reference evidence="1 2" key="1">
    <citation type="journal article" date="2024" name="Plant Biotechnol. J.">
        <title>Genome and CRISPR/Cas9 system of a widespread forest tree (Populus alba) in the world.</title>
        <authorList>
            <person name="Liu Y.J."/>
            <person name="Jiang P.F."/>
            <person name="Han X.M."/>
            <person name="Li X.Y."/>
            <person name="Wang H.M."/>
            <person name="Wang Y.J."/>
            <person name="Wang X.X."/>
            <person name="Zeng Q.Y."/>
        </authorList>
    </citation>
    <scope>NUCLEOTIDE SEQUENCE [LARGE SCALE GENOMIC DNA]</scope>
    <source>
        <strain evidence="2">cv. PAL-ZL1</strain>
    </source>
</reference>
<keyword evidence="2" id="KW-1185">Reference proteome</keyword>
<name>A0ACC4CQA5_POPAL</name>
<protein>
    <submittedName>
        <fullName evidence="1">Uncharacterized protein</fullName>
    </submittedName>
</protein>
<sequence>MTVLKNGNDVRASDGDRIIARSVWGIEPRMMFVHFLGGVLMKGETSLSRLGFGSLEKPWGSSSILCTFYSIPNPSFLLSFAGMLSCFPSFFAPLYLSTTAQITDCVFVIGMWGIESETMPKNKGKGGKNRKRGKNEAVVEKRELIFKEEGQEYAQVLRMLGNGRCDAMCIDGTKRLCHIRGKMHRKVWIDAGDIILVGLRDYQDHKADVILKYWTYEARLLKAYGELPANTRINVGIAGGFDEEDDGDAAAAAGDDDDYIEFMNAGTSSARINFI</sequence>